<keyword evidence="10" id="KW-1185">Reference proteome</keyword>
<evidence type="ECO:0000313" key="9">
    <source>
        <dbReference type="EMBL" id="MEE3719682.1"/>
    </source>
</evidence>
<dbReference type="GO" id="GO:0008311">
    <property type="term" value="F:double-stranded DNA 3'-5' DNA exonuclease activity"/>
    <property type="evidence" value="ECO:0007669"/>
    <property type="project" value="UniProtKB-EC"/>
</dbReference>
<comment type="similarity">
    <text evidence="1">Belongs to the DNA repair enzymes AP/ExoA family.</text>
</comment>
<name>A0AAW9PYZ5_9CYAN</name>
<dbReference type="PANTHER" id="PTHR43250">
    <property type="entry name" value="EXODEOXYRIBONUCLEASE III"/>
    <property type="match status" value="1"/>
</dbReference>
<feature type="binding site" evidence="6">
    <location>
        <position position="257"/>
    </location>
    <ligand>
        <name>Mg(2+)</name>
        <dbReference type="ChEBI" id="CHEBI:18420"/>
        <label>1</label>
    </ligand>
</feature>
<dbReference type="InterPro" id="IPR036691">
    <property type="entry name" value="Endo/exonu/phosph_ase_sf"/>
</dbReference>
<dbReference type="CDD" id="cd09086">
    <property type="entry name" value="ExoIII-like_AP-endo"/>
    <property type="match status" value="1"/>
</dbReference>
<protein>
    <submittedName>
        <fullName evidence="9">Exodeoxyribonuclease III</fullName>
        <ecNumber evidence="9">3.1.11.2</ecNumber>
    </submittedName>
</protein>
<feature type="active site" description="Proton donor/acceptor" evidence="5">
    <location>
        <position position="156"/>
    </location>
</feature>
<feature type="site" description="Interaction with DNA substrate" evidence="7">
    <location>
        <position position="257"/>
    </location>
</feature>
<keyword evidence="3 9" id="KW-0378">Hydrolase</keyword>
<dbReference type="AlphaFoldDB" id="A0AAW9PYZ5"/>
<dbReference type="InterPro" id="IPR005135">
    <property type="entry name" value="Endo/exonuclease/phosphatase"/>
</dbReference>
<proteinExistence type="inferred from homology"/>
<keyword evidence="2 6" id="KW-0479">Metal-binding</keyword>
<dbReference type="EMBL" id="JAZBJZ010000158">
    <property type="protein sequence ID" value="MEE3719682.1"/>
    <property type="molecule type" value="Genomic_DNA"/>
</dbReference>
<dbReference type="Gene3D" id="3.60.10.10">
    <property type="entry name" value="Endonuclease/exonuclease/phosphatase"/>
    <property type="match status" value="1"/>
</dbReference>
<feature type="site" description="Important for catalytic activity" evidence="7">
    <location>
        <position position="227"/>
    </location>
</feature>
<evidence type="ECO:0000259" key="8">
    <source>
        <dbReference type="Pfam" id="PF03372"/>
    </source>
</evidence>
<evidence type="ECO:0000256" key="1">
    <source>
        <dbReference type="ARBA" id="ARBA00007092"/>
    </source>
</evidence>
<dbReference type="NCBIfam" id="TIGR00633">
    <property type="entry name" value="xth"/>
    <property type="match status" value="1"/>
</dbReference>
<evidence type="ECO:0000256" key="5">
    <source>
        <dbReference type="PIRSR" id="PIRSR604808-1"/>
    </source>
</evidence>
<evidence type="ECO:0000313" key="10">
    <source>
        <dbReference type="Proteomes" id="UP001333818"/>
    </source>
</evidence>
<dbReference type="InterPro" id="IPR004808">
    <property type="entry name" value="AP_endonuc_1"/>
</dbReference>
<evidence type="ECO:0000256" key="6">
    <source>
        <dbReference type="PIRSR" id="PIRSR604808-2"/>
    </source>
</evidence>
<dbReference type="SUPFAM" id="SSF56219">
    <property type="entry name" value="DNase I-like"/>
    <property type="match status" value="1"/>
</dbReference>
<feature type="active site" description="Proton acceptor" evidence="5">
    <location>
        <position position="257"/>
    </location>
</feature>
<dbReference type="PROSITE" id="PS51435">
    <property type="entry name" value="AP_NUCLEASE_F1_4"/>
    <property type="match status" value="1"/>
</dbReference>
<evidence type="ECO:0000256" key="4">
    <source>
        <dbReference type="ARBA" id="ARBA00022842"/>
    </source>
</evidence>
<feature type="active site" evidence="5">
    <location>
        <position position="112"/>
    </location>
</feature>
<feature type="binding site" evidence="6">
    <location>
        <position position="7"/>
    </location>
    <ligand>
        <name>Mg(2+)</name>
        <dbReference type="ChEBI" id="CHEBI:18420"/>
        <label>1</label>
    </ligand>
</feature>
<organism evidence="9 10">
    <name type="scientific">Tumidithrix elongata BACA0141</name>
    <dbReference type="NCBI Taxonomy" id="2716417"/>
    <lineage>
        <taxon>Bacteria</taxon>
        <taxon>Bacillati</taxon>
        <taxon>Cyanobacteriota</taxon>
        <taxon>Cyanophyceae</taxon>
        <taxon>Pseudanabaenales</taxon>
        <taxon>Pseudanabaenaceae</taxon>
        <taxon>Tumidithrix</taxon>
        <taxon>Tumidithrix elongata</taxon>
    </lineage>
</organism>
<evidence type="ECO:0000256" key="3">
    <source>
        <dbReference type="ARBA" id="ARBA00022801"/>
    </source>
</evidence>
<feature type="site" description="Transition state stabilizer" evidence="7">
    <location>
        <position position="158"/>
    </location>
</feature>
<evidence type="ECO:0000256" key="2">
    <source>
        <dbReference type="ARBA" id="ARBA00022723"/>
    </source>
</evidence>
<dbReference type="EC" id="3.1.11.2" evidence="9"/>
<comment type="caution">
    <text evidence="9">The sequence shown here is derived from an EMBL/GenBank/DDBJ whole genome shotgun (WGS) entry which is preliminary data.</text>
</comment>
<dbReference type="NCBIfam" id="TIGR00195">
    <property type="entry name" value="exoDNase_III"/>
    <property type="match status" value="1"/>
</dbReference>
<feature type="binding site" evidence="6">
    <location>
        <position position="35"/>
    </location>
    <ligand>
        <name>Mg(2+)</name>
        <dbReference type="ChEBI" id="CHEBI:18420"/>
        <label>1</label>
    </ligand>
</feature>
<sequence>MQITTWNVNSVRTRLEQVTNWLKTHPEVDLLCLQETKVIDADFPQAAFTELGYHTYIYGQKSYNGVAMISRQPLSDVQMGFTAVLERDLGDLDEQRRLITGVIDQVRIVNMYVPNGSSLDSDKYDYKLRWLETLRQYLKILLDQDDEPSQILICGDFNVAVEDIDIHNPAKRETKVMATDAEREALQAVLDLGFKDVFRKFTQSGGHYSWWDYRTGGFQRNQGWRIDYHFLTEALYDRAIACTIDIEPRKLPQPSDHTPVIVEIS</sequence>
<feature type="domain" description="Endonuclease/exonuclease/phosphatase" evidence="8">
    <location>
        <begin position="5"/>
        <end position="257"/>
    </location>
</feature>
<dbReference type="Pfam" id="PF03372">
    <property type="entry name" value="Exo_endo_phos"/>
    <property type="match status" value="1"/>
</dbReference>
<reference evidence="9" key="1">
    <citation type="submission" date="2024-01" db="EMBL/GenBank/DDBJ databases">
        <title>Bank of Algae and Cyanobacteria of the Azores (BACA) strain genomes.</title>
        <authorList>
            <person name="Luz R."/>
            <person name="Cordeiro R."/>
            <person name="Fonseca A."/>
            <person name="Goncalves V."/>
        </authorList>
    </citation>
    <scope>NUCLEOTIDE SEQUENCE</scope>
    <source>
        <strain evidence="9">BACA0141</strain>
    </source>
</reference>
<keyword evidence="6" id="KW-0464">Manganese</keyword>
<comment type="cofactor">
    <cofactor evidence="6">
        <name>Mg(2+)</name>
        <dbReference type="ChEBI" id="CHEBI:18420"/>
    </cofactor>
    <cofactor evidence="6">
        <name>Mn(2+)</name>
        <dbReference type="ChEBI" id="CHEBI:29035"/>
    </cofactor>
    <text evidence="6">Probably binds two magnesium or manganese ions per subunit.</text>
</comment>
<dbReference type="GO" id="GO:0046872">
    <property type="term" value="F:metal ion binding"/>
    <property type="evidence" value="ECO:0007669"/>
    <property type="project" value="UniProtKB-KW"/>
</dbReference>
<accession>A0AAW9PYZ5</accession>
<dbReference type="RefSeq" id="WP_330486119.1">
    <property type="nucleotide sequence ID" value="NZ_JAZBJZ010000158.1"/>
</dbReference>
<dbReference type="InterPro" id="IPR037493">
    <property type="entry name" value="ExoIII-like"/>
</dbReference>
<dbReference type="GO" id="GO:0006281">
    <property type="term" value="P:DNA repair"/>
    <property type="evidence" value="ECO:0007669"/>
    <property type="project" value="InterPro"/>
</dbReference>
<keyword evidence="4 6" id="KW-0460">Magnesium</keyword>
<feature type="binding site" evidence="6">
    <location>
        <position position="158"/>
    </location>
    <ligand>
        <name>Mg(2+)</name>
        <dbReference type="ChEBI" id="CHEBI:18420"/>
        <label>1</label>
    </ligand>
</feature>
<feature type="binding site" evidence="6">
    <location>
        <position position="156"/>
    </location>
    <ligand>
        <name>Mg(2+)</name>
        <dbReference type="ChEBI" id="CHEBI:18420"/>
        <label>1</label>
    </ligand>
</feature>
<dbReference type="PANTHER" id="PTHR43250:SF2">
    <property type="entry name" value="EXODEOXYRIBONUCLEASE III"/>
    <property type="match status" value="1"/>
</dbReference>
<feature type="binding site" evidence="6">
    <location>
        <position position="256"/>
    </location>
    <ligand>
        <name>Mg(2+)</name>
        <dbReference type="ChEBI" id="CHEBI:18420"/>
        <label>1</label>
    </ligand>
</feature>
<gene>
    <name evidence="9" type="primary">xth</name>
    <name evidence="9" type="ORF">V2H45_23350</name>
</gene>
<evidence type="ECO:0000256" key="7">
    <source>
        <dbReference type="PIRSR" id="PIRSR604808-3"/>
    </source>
</evidence>
<dbReference type="Proteomes" id="UP001333818">
    <property type="component" value="Unassembled WGS sequence"/>
</dbReference>